<dbReference type="AlphaFoldDB" id="X1KF91"/>
<dbReference type="InterPro" id="IPR038404">
    <property type="entry name" value="TRAP_DctP_sf"/>
</dbReference>
<dbReference type="PANTHER" id="PTHR33376">
    <property type="match status" value="1"/>
</dbReference>
<keyword evidence="1" id="KW-0732">Signal</keyword>
<dbReference type="Pfam" id="PF03480">
    <property type="entry name" value="DctP"/>
    <property type="match status" value="1"/>
</dbReference>
<dbReference type="EMBL" id="BARU01045336">
    <property type="protein sequence ID" value="GAH92305.1"/>
    <property type="molecule type" value="Genomic_DNA"/>
</dbReference>
<evidence type="ECO:0000313" key="2">
    <source>
        <dbReference type="EMBL" id="GAH92305.1"/>
    </source>
</evidence>
<evidence type="ECO:0000256" key="1">
    <source>
        <dbReference type="ARBA" id="ARBA00022729"/>
    </source>
</evidence>
<feature type="non-terminal residue" evidence="2">
    <location>
        <position position="153"/>
    </location>
</feature>
<dbReference type="PANTHER" id="PTHR33376:SF5">
    <property type="entry name" value="EXTRACYTOPLASMIC SOLUTE RECEPTOR PROTEIN"/>
    <property type="match status" value="1"/>
</dbReference>
<dbReference type="GO" id="GO:0055085">
    <property type="term" value="P:transmembrane transport"/>
    <property type="evidence" value="ECO:0007669"/>
    <property type="project" value="InterPro"/>
</dbReference>
<protein>
    <submittedName>
        <fullName evidence="2">Uncharacterized protein</fullName>
    </submittedName>
</protein>
<gene>
    <name evidence="2" type="ORF">S03H2_68828</name>
</gene>
<organism evidence="2">
    <name type="scientific">marine sediment metagenome</name>
    <dbReference type="NCBI Taxonomy" id="412755"/>
    <lineage>
        <taxon>unclassified sequences</taxon>
        <taxon>metagenomes</taxon>
        <taxon>ecological metagenomes</taxon>
    </lineage>
</organism>
<proteinExistence type="predicted"/>
<comment type="caution">
    <text evidence="2">The sequence shown here is derived from an EMBL/GenBank/DDBJ whole genome shotgun (WGS) entry which is preliminary data.</text>
</comment>
<dbReference type="InterPro" id="IPR018389">
    <property type="entry name" value="DctP_fam"/>
</dbReference>
<name>X1KF91_9ZZZZ</name>
<accession>X1KF91</accession>
<sequence>MRESSGGRLDITLFAPGEVVPRDQGSPAVRDGALEMQIFEASADIGRLGEVTYLMAASGFPASPNTEDWMGWVYEGDGIKYMNKVWEDYGYMLGSFPGDAELFCHSNKKIQTAEDLKGLKFRTMGMWAEILEQYGVSVVTIPGGDCYSALERG</sequence>
<reference evidence="2" key="1">
    <citation type="journal article" date="2014" name="Front. Microbiol.">
        <title>High frequency of phylogenetically diverse reductive dehalogenase-homologous genes in deep subseafloor sedimentary metagenomes.</title>
        <authorList>
            <person name="Kawai M."/>
            <person name="Futagami T."/>
            <person name="Toyoda A."/>
            <person name="Takaki Y."/>
            <person name="Nishi S."/>
            <person name="Hori S."/>
            <person name="Arai W."/>
            <person name="Tsubouchi T."/>
            <person name="Morono Y."/>
            <person name="Uchiyama I."/>
            <person name="Ito T."/>
            <person name="Fujiyama A."/>
            <person name="Inagaki F."/>
            <person name="Takami H."/>
        </authorList>
    </citation>
    <scope>NUCLEOTIDE SEQUENCE</scope>
    <source>
        <strain evidence="2">Expedition CK06-06</strain>
    </source>
</reference>
<dbReference type="Gene3D" id="3.40.190.170">
    <property type="entry name" value="Bacterial extracellular solute-binding protein, family 7"/>
    <property type="match status" value="1"/>
</dbReference>